<sequence length="787" mass="88169">MAKRQKNLVDWKIVLDDAADSEVSTPSRRSRRTAQTSQALSVKLERQSDSTSLQVGDCVLLSGTFKGQRGSSNSYVAIVADIQLGIKNFLDVQVLPFVKSSDVSLDDLPEDGMDNEVYVVPELSFISLADFVEKVQVVSAQQFHETVLDISSSTFVCRRGCDRFTERFSDVFDYKDWHTLLLKNFHQAVAFIAEKTLIIISPNKAKSSTQSLRQRLQVSESPLRKRYLESSDEEYDDDSDDVVKEEEDDDSDDEEEDEEVDDKEVLDEKTDKAKRALTKKEPKEPRKKRQAASSSPSPKKPKRDNAKVKNLRSMLNKNFKVKSGASAASLPSLSPSKPGKQHMGTSSDAFRELKEKLHASARISSLPCREEQADQVFDQLALAIGEENGCCIYVSGTPGVGKTATIRDVVRQLKEISDSGGLNSFQYFEMNCLKLLTPNSAYEKLWEYIHGTKVTPSNAALLLEDYFSQDIDDDKSRELINSRQPLVVLLDELDQIVTKNQSVMYNFFNWPTYRHSKLIIIAVANTMDLPERMLSNKISSRLGLHRIQFSGYTFKELGLIIENRLTYLTEQNRRKVTLGADAVGFASRKVASVSGDARRALAICRRAVEIAELEFLESANVDGVPEEEQTFSILISHISRAINETVNSPLAQLLSSLSFASKLILVAVLLRIRRSGLAENSLGDIIDEMKNSLALLTTKESSVTLQDISASASMMDLLYSTGVVGDSPKQINIRMFAMSQLVNELVEHGILVQQNIRSERYRLVSLNISEDEVFNVLRKDREIASMF</sequence>
<evidence type="ECO:0000256" key="8">
    <source>
        <dbReference type="ARBA" id="ARBA00022842"/>
    </source>
</evidence>
<evidence type="ECO:0000256" key="1">
    <source>
        <dbReference type="ARBA" id="ARBA00004123"/>
    </source>
</evidence>
<feature type="compositionally biased region" description="Basic and acidic residues" evidence="14">
    <location>
        <begin position="266"/>
        <end position="284"/>
    </location>
</feature>
<keyword evidence="7 13" id="KW-0067">ATP-binding</keyword>
<evidence type="ECO:0000256" key="12">
    <source>
        <dbReference type="ARBA" id="ARBA00062293"/>
    </source>
</evidence>
<dbReference type="PANTHER" id="PTHR10763:SF23">
    <property type="entry name" value="ORIGIN RECOGNITION COMPLEX SUBUNIT 1"/>
    <property type="match status" value="1"/>
</dbReference>
<keyword evidence="4 13" id="KW-0235">DNA replication</keyword>
<dbReference type="SUPFAM" id="SSF82061">
    <property type="entry name" value="BAH domain"/>
    <property type="match status" value="1"/>
</dbReference>
<dbReference type="Gene3D" id="3.40.50.300">
    <property type="entry name" value="P-loop containing nucleotide triphosphate hydrolases"/>
    <property type="match status" value="1"/>
</dbReference>
<dbReference type="FunFam" id="1.10.8.60:FF:000274">
    <property type="entry name" value="Origin recognition complex subunit 1"/>
    <property type="match status" value="1"/>
</dbReference>
<comment type="subunit">
    <text evidence="12 13">ORC is composed of six subunits.</text>
</comment>
<dbReference type="InterPro" id="IPR027417">
    <property type="entry name" value="P-loop_NTPase"/>
</dbReference>
<dbReference type="InterPro" id="IPR001025">
    <property type="entry name" value="BAH_dom"/>
</dbReference>
<dbReference type="OrthoDB" id="1926878at2759"/>
<feature type="region of interest" description="Disordered" evidence="14">
    <location>
        <begin position="322"/>
        <end position="347"/>
    </location>
</feature>
<dbReference type="Pfam" id="PF21312">
    <property type="entry name" value="WHD_ORC1"/>
    <property type="match status" value="1"/>
</dbReference>
<dbReference type="GO" id="GO:0006270">
    <property type="term" value="P:DNA replication initiation"/>
    <property type="evidence" value="ECO:0007669"/>
    <property type="project" value="TreeGrafter"/>
</dbReference>
<dbReference type="InterPro" id="IPR050311">
    <property type="entry name" value="ORC1/CDC6"/>
</dbReference>
<dbReference type="EMBL" id="LT635756">
    <property type="protein sequence ID" value="SGZ47399.1"/>
    <property type="molecule type" value="Genomic_DNA"/>
</dbReference>
<accession>A0A1L0BAC3</accession>
<feature type="compositionally biased region" description="Acidic residues" evidence="14">
    <location>
        <begin position="230"/>
        <end position="265"/>
    </location>
</feature>
<organism evidence="16 17">
    <name type="scientific">Sungouiella intermedia</name>
    <dbReference type="NCBI Taxonomy" id="45354"/>
    <lineage>
        <taxon>Eukaryota</taxon>
        <taxon>Fungi</taxon>
        <taxon>Dikarya</taxon>
        <taxon>Ascomycota</taxon>
        <taxon>Saccharomycotina</taxon>
        <taxon>Pichiomycetes</taxon>
        <taxon>Metschnikowiaceae</taxon>
        <taxon>Sungouiella</taxon>
    </lineage>
</organism>
<dbReference type="Proteomes" id="UP000182334">
    <property type="component" value="Chromosome I"/>
</dbReference>
<evidence type="ECO:0000259" key="15">
    <source>
        <dbReference type="PROSITE" id="PS51038"/>
    </source>
</evidence>
<evidence type="ECO:0000256" key="14">
    <source>
        <dbReference type="SAM" id="MobiDB-lite"/>
    </source>
</evidence>
<dbReference type="GO" id="GO:0016887">
    <property type="term" value="F:ATP hydrolysis activity"/>
    <property type="evidence" value="ECO:0007669"/>
    <property type="project" value="InterPro"/>
</dbReference>
<evidence type="ECO:0000256" key="13">
    <source>
        <dbReference type="RuleBase" id="RU365058"/>
    </source>
</evidence>
<dbReference type="GO" id="GO:0003682">
    <property type="term" value="F:chromatin binding"/>
    <property type="evidence" value="ECO:0007669"/>
    <property type="project" value="InterPro"/>
</dbReference>
<dbReference type="Gene3D" id="1.10.8.60">
    <property type="match status" value="1"/>
</dbReference>
<proteinExistence type="inferred from homology"/>
<evidence type="ECO:0000313" key="17">
    <source>
        <dbReference type="Proteomes" id="UP000182334"/>
    </source>
</evidence>
<evidence type="ECO:0000256" key="11">
    <source>
        <dbReference type="ARBA" id="ARBA00053599"/>
    </source>
</evidence>
<dbReference type="SUPFAM" id="SSF52540">
    <property type="entry name" value="P-loop containing nucleoside triphosphate hydrolases"/>
    <property type="match status" value="1"/>
</dbReference>
<comment type="function">
    <text evidence="13">Component of the origin recognition complex (ORC) that binds origins of replication. DNA-binding is ATP-dependent, however specific DNA sequences that define origins of replication have not been identified so far. ORC is required to assemble the pre-replication complex necessary to initiate DNA replication.</text>
</comment>
<dbReference type="GO" id="GO:0005524">
    <property type="term" value="F:ATP binding"/>
    <property type="evidence" value="ECO:0007669"/>
    <property type="project" value="UniProtKB-KW"/>
</dbReference>
<comment type="similarity">
    <text evidence="2 13">Belongs to the ORC1 family.</text>
</comment>
<dbReference type="Pfam" id="PF00004">
    <property type="entry name" value="AAA"/>
    <property type="match status" value="1"/>
</dbReference>
<keyword evidence="8" id="KW-0460">Magnesium</keyword>
<evidence type="ECO:0000256" key="10">
    <source>
        <dbReference type="ARBA" id="ARBA00023242"/>
    </source>
</evidence>
<dbReference type="FunFam" id="3.40.50.300:FF:000199">
    <property type="entry name" value="Origin recognition complex subunit 1"/>
    <property type="match status" value="1"/>
</dbReference>
<evidence type="ECO:0000256" key="2">
    <source>
        <dbReference type="ARBA" id="ARBA00008398"/>
    </source>
</evidence>
<reference evidence="16 17" key="1">
    <citation type="submission" date="2016-10" db="EMBL/GenBank/DDBJ databases">
        <authorList>
            <person name="de Groot N.N."/>
        </authorList>
    </citation>
    <scope>NUCLEOTIDE SEQUENCE [LARGE SCALE GENOMIC DNA]</scope>
    <source>
        <strain evidence="16 17">CBS 141442</strain>
    </source>
</reference>
<evidence type="ECO:0000256" key="5">
    <source>
        <dbReference type="ARBA" id="ARBA00022723"/>
    </source>
</evidence>
<gene>
    <name evidence="16" type="ORF">SAMEA4029010_CIC11G00000000221</name>
</gene>
<comment type="function">
    <text evidence="11">Component of the origin recognition complex (ORC) that binds origins of replication. It has a role in both chromosomal replication and mating type transcriptional silencing. Binds to the ARS consensus sequence (ACS) of origins of replication in an ATP-dependent manner.</text>
</comment>
<protein>
    <recommendedName>
        <fullName evidence="3 13">Origin recognition complex subunit 1</fullName>
    </recommendedName>
</protein>
<dbReference type="InterPro" id="IPR048867">
    <property type="entry name" value="WHD_ORC1"/>
</dbReference>
<dbReference type="InterPro" id="IPR043151">
    <property type="entry name" value="BAH_sf"/>
</dbReference>
<dbReference type="Gene3D" id="2.30.30.490">
    <property type="match status" value="1"/>
</dbReference>
<evidence type="ECO:0000313" key="16">
    <source>
        <dbReference type="EMBL" id="SGZ47399.1"/>
    </source>
</evidence>
<keyword evidence="10 13" id="KW-0539">Nucleus</keyword>
<dbReference type="CDD" id="cd00009">
    <property type="entry name" value="AAA"/>
    <property type="match status" value="1"/>
</dbReference>
<evidence type="ECO:0000256" key="9">
    <source>
        <dbReference type="ARBA" id="ARBA00023125"/>
    </source>
</evidence>
<dbReference type="SMART" id="SM00439">
    <property type="entry name" value="BAH"/>
    <property type="match status" value="1"/>
</dbReference>
<evidence type="ECO:0000256" key="4">
    <source>
        <dbReference type="ARBA" id="ARBA00022705"/>
    </source>
</evidence>
<dbReference type="GO" id="GO:0033314">
    <property type="term" value="P:mitotic DNA replication checkpoint signaling"/>
    <property type="evidence" value="ECO:0007669"/>
    <property type="project" value="TreeGrafter"/>
</dbReference>
<dbReference type="GO" id="GO:0046872">
    <property type="term" value="F:metal ion binding"/>
    <property type="evidence" value="ECO:0007669"/>
    <property type="project" value="UniProtKB-KW"/>
</dbReference>
<feature type="domain" description="BAH" evidence="15">
    <location>
        <begin position="51"/>
        <end position="172"/>
    </location>
</feature>
<evidence type="ECO:0000256" key="3">
    <source>
        <dbReference type="ARBA" id="ARBA00019081"/>
    </source>
</evidence>
<dbReference type="Pfam" id="PF17872">
    <property type="entry name" value="AAA_lid_10"/>
    <property type="match status" value="1"/>
</dbReference>
<dbReference type="InterPro" id="IPR003959">
    <property type="entry name" value="ATPase_AAA_core"/>
</dbReference>
<dbReference type="GO" id="GO:0005664">
    <property type="term" value="C:nuclear origin of replication recognition complex"/>
    <property type="evidence" value="ECO:0007669"/>
    <property type="project" value="TreeGrafter"/>
</dbReference>
<evidence type="ECO:0000256" key="6">
    <source>
        <dbReference type="ARBA" id="ARBA00022741"/>
    </source>
</evidence>
<feature type="compositionally biased region" description="Low complexity" evidence="14">
    <location>
        <begin position="322"/>
        <end position="338"/>
    </location>
</feature>
<dbReference type="GO" id="GO:0003688">
    <property type="term" value="F:DNA replication origin binding"/>
    <property type="evidence" value="ECO:0007669"/>
    <property type="project" value="UniProtKB-ARBA"/>
</dbReference>
<keyword evidence="17" id="KW-1185">Reference proteome</keyword>
<keyword evidence="6 13" id="KW-0547">Nucleotide-binding</keyword>
<dbReference type="STRING" id="45354.A0A1L0BAC3"/>
<name>A0A1L0BAC3_9ASCO</name>
<dbReference type="PROSITE" id="PS51038">
    <property type="entry name" value="BAH"/>
    <property type="match status" value="1"/>
</dbReference>
<dbReference type="InterPro" id="IPR041083">
    <property type="entry name" value="AAA_lid_10"/>
</dbReference>
<feature type="region of interest" description="Disordered" evidence="14">
    <location>
        <begin position="227"/>
        <end position="309"/>
    </location>
</feature>
<evidence type="ECO:0000256" key="7">
    <source>
        <dbReference type="ARBA" id="ARBA00022840"/>
    </source>
</evidence>
<dbReference type="PANTHER" id="PTHR10763">
    <property type="entry name" value="CELL DIVISION CONTROL PROTEIN 6-RELATED"/>
    <property type="match status" value="1"/>
</dbReference>
<comment type="subcellular location">
    <subcellularLocation>
        <location evidence="1 13">Nucleus</location>
    </subcellularLocation>
</comment>
<keyword evidence="5" id="KW-0479">Metal-binding</keyword>
<keyword evidence="9 13" id="KW-0238">DNA-binding</keyword>
<dbReference type="AlphaFoldDB" id="A0A1L0BAC3"/>